<proteinExistence type="predicted"/>
<dbReference type="AlphaFoldDB" id="A0A392W199"/>
<evidence type="ECO:0000313" key="1">
    <source>
        <dbReference type="EMBL" id="MCI92685.1"/>
    </source>
</evidence>
<keyword evidence="2" id="KW-1185">Reference proteome</keyword>
<protein>
    <submittedName>
        <fullName evidence="1">Uncharacterized protein</fullName>
    </submittedName>
</protein>
<organism evidence="1 2">
    <name type="scientific">Trifolium medium</name>
    <dbReference type="NCBI Taxonomy" id="97028"/>
    <lineage>
        <taxon>Eukaryota</taxon>
        <taxon>Viridiplantae</taxon>
        <taxon>Streptophyta</taxon>
        <taxon>Embryophyta</taxon>
        <taxon>Tracheophyta</taxon>
        <taxon>Spermatophyta</taxon>
        <taxon>Magnoliopsida</taxon>
        <taxon>eudicotyledons</taxon>
        <taxon>Gunneridae</taxon>
        <taxon>Pentapetalae</taxon>
        <taxon>rosids</taxon>
        <taxon>fabids</taxon>
        <taxon>Fabales</taxon>
        <taxon>Fabaceae</taxon>
        <taxon>Papilionoideae</taxon>
        <taxon>50 kb inversion clade</taxon>
        <taxon>NPAAA clade</taxon>
        <taxon>Hologalegina</taxon>
        <taxon>IRL clade</taxon>
        <taxon>Trifolieae</taxon>
        <taxon>Trifolium</taxon>
    </lineage>
</organism>
<sequence length="43" mass="4960">MDTEIKDKRNLPAFNETAIIPKDNKIQQLKKNEAAVRLNKPKP</sequence>
<dbReference type="Proteomes" id="UP000265520">
    <property type="component" value="Unassembled WGS sequence"/>
</dbReference>
<reference evidence="1 2" key="1">
    <citation type="journal article" date="2018" name="Front. Plant Sci.">
        <title>Red Clover (Trifolium pratense) and Zigzag Clover (T. medium) - A Picture of Genomic Similarities and Differences.</title>
        <authorList>
            <person name="Dluhosova J."/>
            <person name="Istvanek J."/>
            <person name="Nedelnik J."/>
            <person name="Repkova J."/>
        </authorList>
    </citation>
    <scope>NUCLEOTIDE SEQUENCE [LARGE SCALE GENOMIC DNA]</scope>
    <source>
        <strain evidence="2">cv. 10/8</strain>
        <tissue evidence="1">Leaf</tissue>
    </source>
</reference>
<evidence type="ECO:0000313" key="2">
    <source>
        <dbReference type="Proteomes" id="UP000265520"/>
    </source>
</evidence>
<dbReference type="EMBL" id="LXQA011307519">
    <property type="protein sequence ID" value="MCI92685.1"/>
    <property type="molecule type" value="Genomic_DNA"/>
</dbReference>
<name>A0A392W199_9FABA</name>
<comment type="caution">
    <text evidence="1">The sequence shown here is derived from an EMBL/GenBank/DDBJ whole genome shotgun (WGS) entry which is preliminary data.</text>
</comment>
<accession>A0A392W199</accession>
<feature type="non-terminal residue" evidence="1">
    <location>
        <position position="43"/>
    </location>
</feature>